<dbReference type="KEGG" id="lao:AOX59_02435"/>
<gene>
    <name evidence="2" type="ORF">AOX59_02435</name>
</gene>
<accession>A0A0U3WCA0</accession>
<evidence type="ECO:0000313" key="3">
    <source>
        <dbReference type="Proteomes" id="UP000050331"/>
    </source>
</evidence>
<dbReference type="STRING" id="1472767.AOX59_02435"/>
<proteinExistence type="predicted"/>
<name>A0A0U3WCA0_9BACI</name>
<sequence length="346" mass="40908">MAEDVLQVNHRHVILTIDEGLRDIFLWHRELLKPLMDEAAKLMTDYFQKKAKVTPGIIVGLHTFGSKVNFNPHIHMMVTMGGITKKGEWKGYDFIPFQMLRKQWQTVVLKLIRKHLTKQEKKRIQPRLQKAFSANGEGFYVYAPKQRGKIKEQLRYIARYIRRPAIGTNRIEAYDGQTVTFKYVDKTDGKEKHETVTVEEFIIRLIRHIPDEQFKTIRHYGMYSRRSKKLSKKLLATWQQGTKRWILKVKKTLRRQTWRERIISSGQKDPMICPHCDNYYDYMGEVCLEEGKLEIKIAFTKEARSYMERVICHLEGTGQEKQKEEKRNRPSASKEDVCQLSLFNVS</sequence>
<feature type="domain" description="Transposase IS801/IS1294" evidence="1">
    <location>
        <begin position="56"/>
        <end position="227"/>
    </location>
</feature>
<dbReference type="AlphaFoldDB" id="A0A0U3WCA0"/>
<protein>
    <submittedName>
        <fullName evidence="2">Transposase</fullName>
    </submittedName>
</protein>
<dbReference type="EMBL" id="CP013862">
    <property type="protein sequence ID" value="ALX50514.1"/>
    <property type="molecule type" value="Genomic_DNA"/>
</dbReference>
<dbReference type="GO" id="GO:0003677">
    <property type="term" value="F:DNA binding"/>
    <property type="evidence" value="ECO:0007669"/>
    <property type="project" value="InterPro"/>
</dbReference>
<dbReference type="PANTHER" id="PTHR37023">
    <property type="entry name" value="TRANSPOSASE"/>
    <property type="match status" value="1"/>
</dbReference>
<organism evidence="2 3">
    <name type="scientific">Lentibacillus amyloliquefaciens</name>
    <dbReference type="NCBI Taxonomy" id="1472767"/>
    <lineage>
        <taxon>Bacteria</taxon>
        <taxon>Bacillati</taxon>
        <taxon>Bacillota</taxon>
        <taxon>Bacilli</taxon>
        <taxon>Bacillales</taxon>
        <taxon>Bacillaceae</taxon>
        <taxon>Lentibacillus</taxon>
    </lineage>
</organism>
<dbReference type="GO" id="GO:0004803">
    <property type="term" value="F:transposase activity"/>
    <property type="evidence" value="ECO:0007669"/>
    <property type="project" value="InterPro"/>
</dbReference>
<evidence type="ECO:0000259" key="1">
    <source>
        <dbReference type="Pfam" id="PF04986"/>
    </source>
</evidence>
<dbReference type="Pfam" id="PF04986">
    <property type="entry name" value="Y2_Tnp"/>
    <property type="match status" value="1"/>
</dbReference>
<evidence type="ECO:0000313" key="2">
    <source>
        <dbReference type="EMBL" id="ALX50514.1"/>
    </source>
</evidence>
<reference evidence="2 3" key="1">
    <citation type="submission" date="2016-01" db="EMBL/GenBank/DDBJ databases">
        <title>Complete genome sequence of strain Lentibacillus amyloliquefaciens LAM0015T isolated from saline sediment.</title>
        <authorList>
            <person name="Wang J.-L."/>
            <person name="He M.-X."/>
        </authorList>
    </citation>
    <scope>NUCLEOTIDE SEQUENCE [LARGE SCALE GENOMIC DNA]</scope>
    <source>
        <strain evidence="2 3">LAM0015</strain>
    </source>
</reference>
<dbReference type="Proteomes" id="UP000050331">
    <property type="component" value="Chromosome"/>
</dbReference>
<dbReference type="PANTHER" id="PTHR37023:SF1">
    <property type="entry name" value="ISSOD25 TRANSPOSASE TNPA_ISSOD25"/>
    <property type="match status" value="1"/>
</dbReference>
<dbReference type="GO" id="GO:0006313">
    <property type="term" value="P:DNA transposition"/>
    <property type="evidence" value="ECO:0007669"/>
    <property type="project" value="InterPro"/>
</dbReference>
<keyword evidence="3" id="KW-1185">Reference proteome</keyword>
<dbReference type="InterPro" id="IPR007069">
    <property type="entry name" value="Transposase_32"/>
</dbReference>